<evidence type="ECO:0000313" key="9">
    <source>
        <dbReference type="EMBL" id="SHJ05777.1"/>
    </source>
</evidence>
<keyword evidence="5 7" id="KW-0472">Membrane</keyword>
<keyword evidence="6" id="KW-0813">Transport</keyword>
<dbReference type="STRING" id="1122184.SAMN02745176_02268"/>
<organism evidence="9 10">
    <name type="scientific">Lutispora thermophila DSM 19022</name>
    <dbReference type="NCBI Taxonomy" id="1122184"/>
    <lineage>
        <taxon>Bacteria</taxon>
        <taxon>Bacillati</taxon>
        <taxon>Bacillota</taxon>
        <taxon>Clostridia</taxon>
        <taxon>Lutisporales</taxon>
        <taxon>Lutisporaceae</taxon>
        <taxon>Lutispora</taxon>
    </lineage>
</organism>
<dbReference type="InterPro" id="IPR002898">
    <property type="entry name" value="MotA_ExbB_proton_chnl"/>
</dbReference>
<dbReference type="InterPro" id="IPR047055">
    <property type="entry name" value="MotA-like"/>
</dbReference>
<evidence type="ECO:0000313" key="10">
    <source>
        <dbReference type="Proteomes" id="UP000184442"/>
    </source>
</evidence>
<accession>A0A1M6G7K3</accession>
<dbReference type="GO" id="GO:0005886">
    <property type="term" value="C:plasma membrane"/>
    <property type="evidence" value="ECO:0007669"/>
    <property type="project" value="UniProtKB-SubCell"/>
</dbReference>
<keyword evidence="6" id="KW-0653">Protein transport</keyword>
<feature type="domain" description="MotA/TolQ/ExbB proton channel" evidence="8">
    <location>
        <begin position="99"/>
        <end position="216"/>
    </location>
</feature>
<gene>
    <name evidence="9" type="ORF">SAMN02745176_02268</name>
</gene>
<protein>
    <submittedName>
        <fullName evidence="9">Chemotaxis protein MotA</fullName>
    </submittedName>
</protein>
<dbReference type="GO" id="GO:0006935">
    <property type="term" value="P:chemotaxis"/>
    <property type="evidence" value="ECO:0007669"/>
    <property type="project" value="InterPro"/>
</dbReference>
<reference evidence="9 10" key="1">
    <citation type="submission" date="2016-11" db="EMBL/GenBank/DDBJ databases">
        <authorList>
            <person name="Jaros S."/>
            <person name="Januszkiewicz K."/>
            <person name="Wedrychowicz H."/>
        </authorList>
    </citation>
    <scope>NUCLEOTIDE SEQUENCE [LARGE SCALE GENOMIC DNA]</scope>
    <source>
        <strain evidence="9 10">DSM 19022</strain>
    </source>
</reference>
<keyword evidence="3 7" id="KW-0812">Transmembrane</keyword>
<dbReference type="GO" id="GO:0071978">
    <property type="term" value="P:bacterial-type flagellum-dependent swarming motility"/>
    <property type="evidence" value="ECO:0007669"/>
    <property type="project" value="InterPro"/>
</dbReference>
<comment type="similarity">
    <text evidence="6">Belongs to the exbB/tolQ family.</text>
</comment>
<evidence type="ECO:0000256" key="4">
    <source>
        <dbReference type="ARBA" id="ARBA00022989"/>
    </source>
</evidence>
<evidence type="ECO:0000256" key="5">
    <source>
        <dbReference type="ARBA" id="ARBA00023136"/>
    </source>
</evidence>
<keyword evidence="2" id="KW-1003">Cell membrane</keyword>
<feature type="transmembrane region" description="Helical" evidence="7">
    <location>
        <begin position="147"/>
        <end position="169"/>
    </location>
</feature>
<sequence>MDIASIVGLLSGLIVMVWSIILSGDLGGYIHFPSIVCTFGGTIAMTIMAFPFKGLLEGIKALKYVFVYKPLVPESLIKSIIDLANIARKEGLLALEEAANSLKDDFLQRGINLIVDGTDPELVRNIMETELSFIEERHASNRSVYEYMSAMSPAFGMIGTLIGLINMLAGLDDPSTVGPNMAVAIITTFYGSFLANVFCIPVVNKLKIRSSEEILMKEVMLEGILSIQAGENPRIIEEKLKAFLSPQLRERVSREKNAYAEGDRGVESSL</sequence>
<evidence type="ECO:0000256" key="6">
    <source>
        <dbReference type="RuleBase" id="RU004057"/>
    </source>
</evidence>
<keyword evidence="10" id="KW-1185">Reference proteome</keyword>
<evidence type="ECO:0000256" key="7">
    <source>
        <dbReference type="SAM" id="Phobius"/>
    </source>
</evidence>
<dbReference type="EMBL" id="FQZS01000014">
    <property type="protein sequence ID" value="SHJ05777.1"/>
    <property type="molecule type" value="Genomic_DNA"/>
</dbReference>
<dbReference type="PANTHER" id="PTHR30433">
    <property type="entry name" value="CHEMOTAXIS PROTEIN MOTA"/>
    <property type="match status" value="1"/>
</dbReference>
<dbReference type="AlphaFoldDB" id="A0A1M6G7K3"/>
<evidence type="ECO:0000256" key="3">
    <source>
        <dbReference type="ARBA" id="ARBA00022692"/>
    </source>
</evidence>
<dbReference type="GO" id="GO:0015031">
    <property type="term" value="P:protein transport"/>
    <property type="evidence" value="ECO:0007669"/>
    <property type="project" value="UniProtKB-KW"/>
</dbReference>
<evidence type="ECO:0000259" key="8">
    <source>
        <dbReference type="Pfam" id="PF01618"/>
    </source>
</evidence>
<evidence type="ECO:0000256" key="2">
    <source>
        <dbReference type="ARBA" id="ARBA00022475"/>
    </source>
</evidence>
<feature type="transmembrane region" description="Helical" evidence="7">
    <location>
        <begin position="29"/>
        <end position="50"/>
    </location>
</feature>
<keyword evidence="4 7" id="KW-1133">Transmembrane helix</keyword>
<proteinExistence type="inferred from homology"/>
<comment type="subcellular location">
    <subcellularLocation>
        <location evidence="1">Cell membrane</location>
        <topology evidence="1">Multi-pass membrane protein</topology>
    </subcellularLocation>
    <subcellularLocation>
        <location evidence="6">Membrane</location>
        <topology evidence="6">Multi-pass membrane protein</topology>
    </subcellularLocation>
</comment>
<evidence type="ECO:0000256" key="1">
    <source>
        <dbReference type="ARBA" id="ARBA00004651"/>
    </source>
</evidence>
<name>A0A1M6G7K3_9FIRM</name>
<dbReference type="Pfam" id="PF01618">
    <property type="entry name" value="MotA_ExbB"/>
    <property type="match status" value="1"/>
</dbReference>
<dbReference type="PANTHER" id="PTHR30433:SF2">
    <property type="entry name" value="MOTILITY PROTEIN A"/>
    <property type="match status" value="1"/>
</dbReference>
<dbReference type="Proteomes" id="UP000184442">
    <property type="component" value="Unassembled WGS sequence"/>
</dbReference>
<feature type="transmembrane region" description="Helical" evidence="7">
    <location>
        <begin position="181"/>
        <end position="203"/>
    </location>
</feature>
<dbReference type="OrthoDB" id="9806929at2"/>